<reference evidence="1" key="1">
    <citation type="submission" date="2014-11" db="EMBL/GenBank/DDBJ databases">
        <authorList>
            <person name="Amaro Gonzalez C."/>
        </authorList>
    </citation>
    <scope>NUCLEOTIDE SEQUENCE</scope>
</reference>
<organism evidence="1">
    <name type="scientific">Anguilla anguilla</name>
    <name type="common">European freshwater eel</name>
    <name type="synonym">Muraena anguilla</name>
    <dbReference type="NCBI Taxonomy" id="7936"/>
    <lineage>
        <taxon>Eukaryota</taxon>
        <taxon>Metazoa</taxon>
        <taxon>Chordata</taxon>
        <taxon>Craniata</taxon>
        <taxon>Vertebrata</taxon>
        <taxon>Euteleostomi</taxon>
        <taxon>Actinopterygii</taxon>
        <taxon>Neopterygii</taxon>
        <taxon>Teleostei</taxon>
        <taxon>Anguilliformes</taxon>
        <taxon>Anguillidae</taxon>
        <taxon>Anguilla</taxon>
    </lineage>
</organism>
<dbReference type="EMBL" id="GBXM01071498">
    <property type="protein sequence ID" value="JAH37079.1"/>
    <property type="molecule type" value="Transcribed_RNA"/>
</dbReference>
<dbReference type="AlphaFoldDB" id="A0A0E9S6M0"/>
<sequence>MVCQVKTKVFLVFTLHSKRFCFWHVTVDSAQTLQIKTKLDAIYH</sequence>
<reference evidence="1" key="2">
    <citation type="journal article" date="2015" name="Fish Shellfish Immunol.">
        <title>Early steps in the European eel (Anguilla anguilla)-Vibrio vulnificus interaction in the gills: Role of the RtxA13 toxin.</title>
        <authorList>
            <person name="Callol A."/>
            <person name="Pajuelo D."/>
            <person name="Ebbesson L."/>
            <person name="Teles M."/>
            <person name="MacKenzie S."/>
            <person name="Amaro C."/>
        </authorList>
    </citation>
    <scope>NUCLEOTIDE SEQUENCE</scope>
</reference>
<name>A0A0E9S6M0_ANGAN</name>
<protein>
    <submittedName>
        <fullName evidence="1">Uncharacterized protein</fullName>
    </submittedName>
</protein>
<accession>A0A0E9S6M0</accession>
<proteinExistence type="predicted"/>
<evidence type="ECO:0000313" key="1">
    <source>
        <dbReference type="EMBL" id="JAH37079.1"/>
    </source>
</evidence>